<reference evidence="2" key="1">
    <citation type="submission" date="2022-07" db="EMBL/GenBank/DDBJ databases">
        <title>Genome Sequence of Physisporinus lineatus.</title>
        <authorList>
            <person name="Buettner E."/>
        </authorList>
    </citation>
    <scope>NUCLEOTIDE SEQUENCE</scope>
    <source>
        <strain evidence="2">VT162</strain>
    </source>
</reference>
<dbReference type="AlphaFoldDB" id="A0AAD5V8B2"/>
<keyword evidence="1" id="KW-1133">Transmembrane helix</keyword>
<comment type="caution">
    <text evidence="2">The sequence shown here is derived from an EMBL/GenBank/DDBJ whole genome shotgun (WGS) entry which is preliminary data.</text>
</comment>
<evidence type="ECO:0000313" key="3">
    <source>
        <dbReference type="Proteomes" id="UP001212997"/>
    </source>
</evidence>
<sequence>MLVWKSSTLAWVDWFLSFPVFRESGTGFSLIVWIWRLRRNVFGIRNEHGMDLSWTFSPVYSGTLPLSSSLGLGPRIFYSLSPIQFTMTILDSGYAIPRICLRMYDSSLYENSSLVV</sequence>
<accession>A0AAD5V8B2</accession>
<feature type="transmembrane region" description="Helical" evidence="1">
    <location>
        <begin position="14"/>
        <end position="35"/>
    </location>
</feature>
<proteinExistence type="predicted"/>
<dbReference type="EMBL" id="JANAWD010000063">
    <property type="protein sequence ID" value="KAJ3488595.1"/>
    <property type="molecule type" value="Genomic_DNA"/>
</dbReference>
<gene>
    <name evidence="2" type="ORF">NLI96_g2729</name>
</gene>
<keyword evidence="3" id="KW-1185">Reference proteome</keyword>
<dbReference type="Proteomes" id="UP001212997">
    <property type="component" value="Unassembled WGS sequence"/>
</dbReference>
<evidence type="ECO:0000313" key="2">
    <source>
        <dbReference type="EMBL" id="KAJ3488595.1"/>
    </source>
</evidence>
<name>A0AAD5V8B2_9APHY</name>
<evidence type="ECO:0000256" key="1">
    <source>
        <dbReference type="SAM" id="Phobius"/>
    </source>
</evidence>
<protein>
    <submittedName>
        <fullName evidence="2">Uncharacterized protein</fullName>
    </submittedName>
</protein>
<keyword evidence="1" id="KW-0472">Membrane</keyword>
<keyword evidence="1" id="KW-0812">Transmembrane</keyword>
<organism evidence="2 3">
    <name type="scientific">Meripilus lineatus</name>
    <dbReference type="NCBI Taxonomy" id="2056292"/>
    <lineage>
        <taxon>Eukaryota</taxon>
        <taxon>Fungi</taxon>
        <taxon>Dikarya</taxon>
        <taxon>Basidiomycota</taxon>
        <taxon>Agaricomycotina</taxon>
        <taxon>Agaricomycetes</taxon>
        <taxon>Polyporales</taxon>
        <taxon>Meripilaceae</taxon>
        <taxon>Meripilus</taxon>
    </lineage>
</organism>